<keyword evidence="2" id="KW-1133">Transmembrane helix</keyword>
<accession>A0A3A1VGK8</accession>
<comment type="caution">
    <text evidence="3">The sequence shown here is derived from an EMBL/GenBank/DDBJ whole genome shotgun (WGS) entry which is preliminary data.</text>
</comment>
<feature type="compositionally biased region" description="Low complexity" evidence="1">
    <location>
        <begin position="185"/>
        <end position="196"/>
    </location>
</feature>
<feature type="region of interest" description="Disordered" evidence="1">
    <location>
        <begin position="104"/>
        <end position="125"/>
    </location>
</feature>
<dbReference type="RefSeq" id="WP_119598539.1">
    <property type="nucleotide sequence ID" value="NZ_QXQA01000002.1"/>
</dbReference>
<name>A0A3A1VGK8_9BACL</name>
<dbReference type="Proteomes" id="UP000266482">
    <property type="component" value="Unassembled WGS sequence"/>
</dbReference>
<proteinExistence type="predicted"/>
<evidence type="ECO:0000256" key="1">
    <source>
        <dbReference type="SAM" id="MobiDB-lite"/>
    </source>
</evidence>
<evidence type="ECO:0000313" key="4">
    <source>
        <dbReference type="Proteomes" id="UP000266482"/>
    </source>
</evidence>
<reference evidence="3 4" key="1">
    <citation type="submission" date="2018-09" db="EMBL/GenBank/DDBJ databases">
        <title>Paenibacillus aracenensis nov. sp. isolated from a cave in southern Spain.</title>
        <authorList>
            <person name="Jurado V."/>
            <person name="Gutierrez-Patricio S."/>
            <person name="Gonzalez-Pimentel J.L."/>
            <person name="Miller A.Z."/>
            <person name="Laiz L."/>
            <person name="Saiz-Jimenez C."/>
        </authorList>
    </citation>
    <scope>NUCLEOTIDE SEQUENCE [LARGE SCALE GENOMIC DNA]</scope>
    <source>
        <strain evidence="3 4">DSM 22867</strain>
    </source>
</reference>
<keyword evidence="2" id="KW-0472">Membrane</keyword>
<dbReference type="AlphaFoldDB" id="A0A3A1VGK8"/>
<dbReference type="OrthoDB" id="2987595at2"/>
<keyword evidence="2" id="KW-0812">Transmembrane</keyword>
<dbReference type="EMBL" id="QXQA01000002">
    <property type="protein sequence ID" value="RIX59707.1"/>
    <property type="molecule type" value="Genomic_DNA"/>
</dbReference>
<evidence type="ECO:0000313" key="3">
    <source>
        <dbReference type="EMBL" id="RIX59707.1"/>
    </source>
</evidence>
<evidence type="ECO:0000256" key="2">
    <source>
        <dbReference type="SAM" id="Phobius"/>
    </source>
</evidence>
<feature type="transmembrane region" description="Helical" evidence="2">
    <location>
        <begin position="126"/>
        <end position="145"/>
    </location>
</feature>
<feature type="transmembrane region" description="Helical" evidence="2">
    <location>
        <begin position="151"/>
        <end position="170"/>
    </location>
</feature>
<sequence length="236" mass="25658">MNFQSKAQSIHEYLDKIYERLIRDCSNVNDWATIESICGLEAGRLSNYAYAVKEDVLDELRKHSEFSLADESRKREVLSAIESIHHKLAIPAFAIHQSESMETVYEERPGASGIPSPPRPQRSAPILNIGTPIGAVVGIGIAAAVTKSIPLIVLGTVGGAIVGTLTGKAVRLNSGTQQRHSSRVTADPATASATAKAKQRISHSKLAAVIERRRKDIVKLFDHYLQQIEDACGPIL</sequence>
<keyword evidence="4" id="KW-1185">Reference proteome</keyword>
<gene>
    <name evidence="3" type="ORF">D3P08_06160</name>
</gene>
<feature type="region of interest" description="Disordered" evidence="1">
    <location>
        <begin position="174"/>
        <end position="197"/>
    </location>
</feature>
<organism evidence="3 4">
    <name type="scientific">Paenibacillus nanensis</name>
    <dbReference type="NCBI Taxonomy" id="393251"/>
    <lineage>
        <taxon>Bacteria</taxon>
        <taxon>Bacillati</taxon>
        <taxon>Bacillota</taxon>
        <taxon>Bacilli</taxon>
        <taxon>Bacillales</taxon>
        <taxon>Paenibacillaceae</taxon>
        <taxon>Paenibacillus</taxon>
    </lineage>
</organism>
<protein>
    <submittedName>
        <fullName evidence="3">Uncharacterized protein</fullName>
    </submittedName>
</protein>